<dbReference type="Gene3D" id="3.40.50.20">
    <property type="match status" value="1"/>
</dbReference>
<sequence>MANSDGVLLVMASGFPHYREYLLASIAQRGGPVWLFETEQPSWQTPYIAGSTVVDVFDPEEVVAAARKLAARTPVRGVISYHEAVIEAAARVAAELGLPGPAPEAVTAVRDKPTTRRLLDRAGIRQPRHALVATPEEAAAAAGRIGFPLVAKPRGLGASQGVVKVAGEAELGWAVGVSRTARQSGMRGHDEVLLEQFLAGPEISVDAAVYDGEYLPYLIARKRLGGEPYFEETGHVVLADEPLLRDADLLRLLADTHQALGYTHGTTHTEVKLTSEGYALIEVNGRLGGDLIPYLGLLANGVDSGVVAADLALGVRPDVTAHGAGAVGIRFLYPPETCVARGVEMPEPDPEAGLLASVAVAAPGTPLILPPDGAIARYGFLIARGRTAEECDEVLDRAERAARFEGDPPHAAREPVSV</sequence>
<dbReference type="InterPro" id="IPR041472">
    <property type="entry name" value="BL00235/CARNS1_N"/>
</dbReference>
<dbReference type="EMBL" id="VYTZ01000014">
    <property type="protein sequence ID" value="KAA9374776.1"/>
    <property type="molecule type" value="Genomic_DNA"/>
</dbReference>
<dbReference type="Pfam" id="PF13535">
    <property type="entry name" value="ATP-grasp_4"/>
    <property type="match status" value="1"/>
</dbReference>
<dbReference type="SUPFAM" id="SSF56059">
    <property type="entry name" value="Glutathione synthetase ATP-binding domain-like"/>
    <property type="match status" value="1"/>
</dbReference>
<dbReference type="PANTHER" id="PTHR43585">
    <property type="entry name" value="FUMIPYRROLE BIOSYNTHESIS PROTEIN C"/>
    <property type="match status" value="1"/>
</dbReference>
<comment type="caution">
    <text evidence="6">The sequence shown here is derived from an EMBL/GenBank/DDBJ whole genome shotgun (WGS) entry which is preliminary data.</text>
</comment>
<proteinExistence type="predicted"/>
<dbReference type="GO" id="GO:0005524">
    <property type="term" value="F:ATP binding"/>
    <property type="evidence" value="ECO:0007669"/>
    <property type="project" value="UniProtKB-UniRule"/>
</dbReference>
<dbReference type="Proteomes" id="UP000327011">
    <property type="component" value="Unassembled WGS sequence"/>
</dbReference>
<dbReference type="PROSITE" id="PS50975">
    <property type="entry name" value="ATP_GRASP"/>
    <property type="match status" value="1"/>
</dbReference>
<organism evidence="6 7">
    <name type="scientific">Microbispora cellulosiformans</name>
    <dbReference type="NCBI Taxonomy" id="2614688"/>
    <lineage>
        <taxon>Bacteria</taxon>
        <taxon>Bacillati</taxon>
        <taxon>Actinomycetota</taxon>
        <taxon>Actinomycetes</taxon>
        <taxon>Streptosporangiales</taxon>
        <taxon>Streptosporangiaceae</taxon>
        <taxon>Microbispora</taxon>
    </lineage>
</organism>
<evidence type="ECO:0000256" key="4">
    <source>
        <dbReference type="PROSITE-ProRule" id="PRU00409"/>
    </source>
</evidence>
<evidence type="ECO:0000259" key="5">
    <source>
        <dbReference type="PROSITE" id="PS50975"/>
    </source>
</evidence>
<dbReference type="Pfam" id="PF18130">
    <property type="entry name" value="ATPgrasp_N"/>
    <property type="match status" value="1"/>
</dbReference>
<evidence type="ECO:0000256" key="1">
    <source>
        <dbReference type="ARBA" id="ARBA00022598"/>
    </source>
</evidence>
<evidence type="ECO:0000256" key="3">
    <source>
        <dbReference type="ARBA" id="ARBA00022840"/>
    </source>
</evidence>
<dbReference type="InterPro" id="IPR011761">
    <property type="entry name" value="ATP-grasp"/>
</dbReference>
<evidence type="ECO:0000313" key="6">
    <source>
        <dbReference type="EMBL" id="KAA9374776.1"/>
    </source>
</evidence>
<accession>A0A5J5JVJ7</accession>
<dbReference type="InterPro" id="IPR052032">
    <property type="entry name" value="ATP-dep_AA_Ligase"/>
</dbReference>
<dbReference type="GO" id="GO:0016874">
    <property type="term" value="F:ligase activity"/>
    <property type="evidence" value="ECO:0007669"/>
    <property type="project" value="UniProtKB-KW"/>
</dbReference>
<feature type="domain" description="ATP-grasp" evidence="5">
    <location>
        <begin position="116"/>
        <end position="313"/>
    </location>
</feature>
<dbReference type="RefSeq" id="WP_150938165.1">
    <property type="nucleotide sequence ID" value="NZ_VYTZ01000014.1"/>
</dbReference>
<keyword evidence="7" id="KW-1185">Reference proteome</keyword>
<dbReference type="SMART" id="SM01209">
    <property type="entry name" value="GARS_A"/>
    <property type="match status" value="1"/>
</dbReference>
<dbReference type="GO" id="GO:0046872">
    <property type="term" value="F:metal ion binding"/>
    <property type="evidence" value="ECO:0007669"/>
    <property type="project" value="InterPro"/>
</dbReference>
<evidence type="ECO:0000256" key="2">
    <source>
        <dbReference type="ARBA" id="ARBA00022741"/>
    </source>
</evidence>
<dbReference type="PANTHER" id="PTHR43585:SF2">
    <property type="entry name" value="ATP-GRASP ENZYME FSQD"/>
    <property type="match status" value="1"/>
</dbReference>
<keyword evidence="2 4" id="KW-0547">Nucleotide-binding</keyword>
<dbReference type="AlphaFoldDB" id="A0A5J5JVJ7"/>
<keyword evidence="3 4" id="KW-0067">ATP-binding</keyword>
<evidence type="ECO:0000313" key="7">
    <source>
        <dbReference type="Proteomes" id="UP000327011"/>
    </source>
</evidence>
<name>A0A5J5JVJ7_9ACTN</name>
<dbReference type="Gene3D" id="3.30.470.20">
    <property type="entry name" value="ATP-grasp fold, B domain"/>
    <property type="match status" value="1"/>
</dbReference>
<protein>
    <submittedName>
        <fullName evidence="6">ATP-grasp domain-containing protein</fullName>
    </submittedName>
</protein>
<reference evidence="6 7" key="1">
    <citation type="submission" date="2019-09" db="EMBL/GenBank/DDBJ databases">
        <title>Screening of Novel Bioactive Compounds from Soil-Associated.</title>
        <authorList>
            <person name="Gong X."/>
        </authorList>
    </citation>
    <scope>NUCLEOTIDE SEQUENCE [LARGE SCALE GENOMIC DNA]</scope>
    <source>
        <strain evidence="6 7">Gxj-6</strain>
    </source>
</reference>
<keyword evidence="1" id="KW-0436">Ligase</keyword>
<gene>
    <name evidence="6" type="ORF">F5972_29655</name>
</gene>